<evidence type="ECO:0000313" key="3">
    <source>
        <dbReference type="Proteomes" id="UP000253999"/>
    </source>
</evidence>
<organism evidence="2 3">
    <name type="scientific">Haemophilus parahaemolyticus</name>
    <dbReference type="NCBI Taxonomy" id="735"/>
    <lineage>
        <taxon>Bacteria</taxon>
        <taxon>Pseudomonadati</taxon>
        <taxon>Pseudomonadota</taxon>
        <taxon>Gammaproteobacteria</taxon>
        <taxon>Pasteurellales</taxon>
        <taxon>Pasteurellaceae</taxon>
        <taxon>Haemophilus</taxon>
    </lineage>
</organism>
<evidence type="ECO:0000256" key="1">
    <source>
        <dbReference type="SAM" id="Coils"/>
    </source>
</evidence>
<dbReference type="Proteomes" id="UP000253999">
    <property type="component" value="Unassembled WGS sequence"/>
</dbReference>
<gene>
    <name evidence="2" type="ORF">DPV98_01650</name>
</gene>
<sequence>MYLLFNPFCLRKALHDYIGKYAKQARVIVHLKGNLAKLHHENDRLLRENHQFKRMIKEKDERITQMHTTLKNNLDLARTIEFNSLPRKMKREVERQIKRGKK</sequence>
<proteinExistence type="predicted"/>
<keyword evidence="1" id="KW-0175">Coiled coil</keyword>
<dbReference type="EMBL" id="QEQD01000001">
    <property type="protein sequence ID" value="RDF06000.1"/>
    <property type="molecule type" value="Genomic_DNA"/>
</dbReference>
<dbReference type="AlphaFoldDB" id="A0A369ZL36"/>
<name>A0A369ZL36_HAEPH</name>
<comment type="caution">
    <text evidence="2">The sequence shown here is derived from an EMBL/GenBank/DDBJ whole genome shotgun (WGS) entry which is preliminary data.</text>
</comment>
<protein>
    <submittedName>
        <fullName evidence="2">Uncharacterized protein</fullName>
    </submittedName>
</protein>
<dbReference type="RefSeq" id="WP_111312366.1">
    <property type="nucleotide sequence ID" value="NZ_QEQD01000001.1"/>
</dbReference>
<reference evidence="2 3" key="1">
    <citation type="submission" date="2018-05" db="EMBL/GenBank/DDBJ databases">
        <title>Draft Genome Sequences for a Diverse set of 7 Haemophilus Species.</title>
        <authorList>
            <person name="Nichols M."/>
            <person name="Topaz N."/>
            <person name="Wang X."/>
            <person name="Wang X."/>
            <person name="Boxrud D."/>
        </authorList>
    </citation>
    <scope>NUCLEOTIDE SEQUENCE [LARGE SCALE GENOMIC DNA]</scope>
    <source>
        <strain evidence="2 3">C2010039593</strain>
    </source>
</reference>
<feature type="coiled-coil region" evidence="1">
    <location>
        <begin position="28"/>
        <end position="62"/>
    </location>
</feature>
<evidence type="ECO:0000313" key="2">
    <source>
        <dbReference type="EMBL" id="RDF06000.1"/>
    </source>
</evidence>
<accession>A0A369ZL36</accession>